<feature type="binding site" evidence="9">
    <location>
        <position position="70"/>
    </location>
    <ligand>
        <name>GTP</name>
        <dbReference type="ChEBI" id="CHEBI:37565"/>
    </ligand>
</feature>
<dbReference type="STRING" id="1123024.GCA_000423625_04250"/>
<evidence type="ECO:0000259" key="11">
    <source>
        <dbReference type="Pfam" id="PF01872"/>
    </source>
</evidence>
<sequence length="436" mass="45949">MNGVRELVRVGLPTQFGEFQVTAFEVPTGLVYLALAKGELVGGNAPLVRLHSECLTGDALGSVRCECGVQLRLALRRIAVEGRGLLLYATGHEGRGVGLVDKLRAYVEQDGGADTVEANLRLGLPVDGRRYDDAAAVLHALGIGPVRLLSNNPDKARGLREAGIPVEGMEPLRTAAHSRNVGYLHTKERRLGHLRPSGEELEPAPSSPPDAVHLLGEVDPPADRPYVVLKYAQTLDGRIATAGGDSQWISGEEERAVSHALRAACDAVMVGVGTVLHDDPRLTVRLVPGVSPLRVVLDSTLRTPSNALLLDGDPVTVLLTTDRSTEGDRKRVRDAGAGIVVLPAGPGGVDLVAGLRALRERGVRSLLVEGGARVITSLLADGLVDRVIVGTAPKIIGAGKEAVGDLGITRVAEGIALRNRSVHLTADDILTAWDVC</sequence>
<protein>
    <recommendedName>
        <fullName evidence="9">GTP cyclohydrolase-2</fullName>
        <ecNumber evidence="9">3.5.4.25</ecNumber>
    </recommendedName>
    <alternativeName>
        <fullName evidence="9">GTP cyclohydrolase II</fullName>
    </alternativeName>
</protein>
<dbReference type="InterPro" id="IPR032677">
    <property type="entry name" value="GTP_cyclohydro_II"/>
</dbReference>
<evidence type="ECO:0000256" key="2">
    <source>
        <dbReference type="ARBA" id="ARBA00022619"/>
    </source>
</evidence>
<dbReference type="GO" id="GO:0008270">
    <property type="term" value="F:zinc ion binding"/>
    <property type="evidence" value="ECO:0007669"/>
    <property type="project" value="UniProtKB-UniRule"/>
</dbReference>
<evidence type="ECO:0000256" key="5">
    <source>
        <dbReference type="ARBA" id="ARBA00022801"/>
    </source>
</evidence>
<dbReference type="EMBL" id="BJVI01000033">
    <property type="protein sequence ID" value="GEL19211.1"/>
    <property type="molecule type" value="Genomic_DNA"/>
</dbReference>
<evidence type="ECO:0000313" key="13">
    <source>
        <dbReference type="Proteomes" id="UP000321328"/>
    </source>
</evidence>
<dbReference type="GO" id="GO:0009231">
    <property type="term" value="P:riboflavin biosynthetic process"/>
    <property type="evidence" value="ECO:0007669"/>
    <property type="project" value="UniProtKB-UniRule"/>
</dbReference>
<dbReference type="InterPro" id="IPR002734">
    <property type="entry name" value="RibDG_C"/>
</dbReference>
<keyword evidence="3 9" id="KW-0479">Metal-binding</keyword>
<feature type="binding site" evidence="9">
    <location>
        <begin position="93"/>
        <end position="95"/>
    </location>
    <ligand>
        <name>GTP</name>
        <dbReference type="ChEBI" id="CHEBI:37565"/>
    </ligand>
</feature>
<dbReference type="PANTHER" id="PTHR21327">
    <property type="entry name" value="GTP CYCLOHYDROLASE II-RELATED"/>
    <property type="match status" value="1"/>
</dbReference>
<feature type="binding site" evidence="9">
    <location>
        <position position="65"/>
    </location>
    <ligand>
        <name>Zn(2+)</name>
        <dbReference type="ChEBI" id="CHEBI:29105"/>
        <note>catalytic</note>
    </ligand>
</feature>
<evidence type="ECO:0000256" key="1">
    <source>
        <dbReference type="ARBA" id="ARBA00004853"/>
    </source>
</evidence>
<comment type="caution">
    <text evidence="12">The sequence shown here is derived from an EMBL/GenBank/DDBJ whole genome shotgun (WGS) entry which is preliminary data.</text>
</comment>
<dbReference type="NCBIfam" id="TIGR00227">
    <property type="entry name" value="ribD_Cterm"/>
    <property type="match status" value="1"/>
</dbReference>
<evidence type="ECO:0000256" key="3">
    <source>
        <dbReference type="ARBA" id="ARBA00022723"/>
    </source>
</evidence>
<evidence type="ECO:0000313" key="12">
    <source>
        <dbReference type="EMBL" id="GEL19211.1"/>
    </source>
</evidence>
<dbReference type="Gene3D" id="3.40.50.10990">
    <property type="entry name" value="GTP cyclohydrolase II"/>
    <property type="match status" value="1"/>
</dbReference>
<dbReference type="GO" id="GO:0008686">
    <property type="term" value="F:3,4-dihydroxy-2-butanone-4-phosphate synthase activity"/>
    <property type="evidence" value="ECO:0007669"/>
    <property type="project" value="TreeGrafter"/>
</dbReference>
<evidence type="ECO:0000256" key="9">
    <source>
        <dbReference type="HAMAP-Rule" id="MF_00179"/>
    </source>
</evidence>
<keyword evidence="4 9" id="KW-0547">Nucleotide-binding</keyword>
<dbReference type="RefSeq" id="WP_169338728.1">
    <property type="nucleotide sequence ID" value="NZ_AUII01000028.1"/>
</dbReference>
<dbReference type="NCBIfam" id="NF001591">
    <property type="entry name" value="PRK00393.1"/>
    <property type="match status" value="1"/>
</dbReference>
<keyword evidence="6 9" id="KW-0862">Zinc</keyword>
<dbReference type="EC" id="3.5.4.25" evidence="9"/>
<feature type="binding site" evidence="9">
    <location>
        <position position="155"/>
    </location>
    <ligand>
        <name>GTP</name>
        <dbReference type="ChEBI" id="CHEBI:37565"/>
    </ligand>
</feature>
<dbReference type="GO" id="GO:0008703">
    <property type="term" value="F:5-amino-6-(5-phosphoribosylamino)uracil reductase activity"/>
    <property type="evidence" value="ECO:0007669"/>
    <property type="project" value="InterPro"/>
</dbReference>
<keyword evidence="13" id="KW-1185">Reference proteome</keyword>
<evidence type="ECO:0000256" key="7">
    <source>
        <dbReference type="ARBA" id="ARBA00023134"/>
    </source>
</evidence>
<keyword evidence="5 9" id="KW-0378">Hydrolase</keyword>
<dbReference type="Gene3D" id="3.40.430.10">
    <property type="entry name" value="Dihydrofolate Reductase, subunit A"/>
    <property type="match status" value="1"/>
</dbReference>
<dbReference type="HAMAP" id="MF_00179">
    <property type="entry name" value="RibA"/>
    <property type="match status" value="1"/>
</dbReference>
<dbReference type="Pfam" id="PF01872">
    <property type="entry name" value="RibD_C"/>
    <property type="match status" value="1"/>
</dbReference>
<dbReference type="CDD" id="cd00641">
    <property type="entry name" value="GTP_cyclohydro2"/>
    <property type="match status" value="1"/>
</dbReference>
<dbReference type="InterPro" id="IPR024072">
    <property type="entry name" value="DHFR-like_dom_sf"/>
</dbReference>
<dbReference type="GO" id="GO:0050661">
    <property type="term" value="F:NADP binding"/>
    <property type="evidence" value="ECO:0007669"/>
    <property type="project" value="InterPro"/>
</dbReference>
<feature type="binding site" evidence="9">
    <location>
        <position position="54"/>
    </location>
    <ligand>
        <name>Zn(2+)</name>
        <dbReference type="ChEBI" id="CHEBI:29105"/>
        <note>catalytic</note>
    </ligand>
</feature>
<feature type="domain" description="Bacterial bifunctional deaminase-reductase C-terminal" evidence="11">
    <location>
        <begin position="225"/>
        <end position="426"/>
    </location>
</feature>
<comment type="pathway">
    <text evidence="1 9">Cofactor biosynthesis; riboflavin biosynthesis; 5-amino-6-(D-ribitylamino)uracil from GTP: step 1/4.</text>
</comment>
<keyword evidence="2 9" id="KW-0686">Riboflavin biosynthesis</keyword>
<name>A0A511D354_9PSEU</name>
<feature type="active site" description="Proton acceptor" evidence="9">
    <location>
        <position position="127"/>
    </location>
</feature>
<dbReference type="InterPro" id="IPR000926">
    <property type="entry name" value="RibA"/>
</dbReference>
<feature type="binding site" evidence="9">
    <location>
        <position position="115"/>
    </location>
    <ligand>
        <name>GTP</name>
        <dbReference type="ChEBI" id="CHEBI:37565"/>
    </ligand>
</feature>
<comment type="catalytic activity">
    <reaction evidence="8 9">
        <text>GTP + 4 H2O = 2,5-diamino-6-hydroxy-4-(5-phosphoribosylamino)-pyrimidine + formate + 2 phosphate + 3 H(+)</text>
        <dbReference type="Rhea" id="RHEA:23704"/>
        <dbReference type="ChEBI" id="CHEBI:15377"/>
        <dbReference type="ChEBI" id="CHEBI:15378"/>
        <dbReference type="ChEBI" id="CHEBI:15740"/>
        <dbReference type="ChEBI" id="CHEBI:37565"/>
        <dbReference type="ChEBI" id="CHEBI:43474"/>
        <dbReference type="ChEBI" id="CHEBI:58614"/>
        <dbReference type="EC" id="3.5.4.25"/>
    </reaction>
</comment>
<dbReference type="SUPFAM" id="SSF53597">
    <property type="entry name" value="Dihydrofolate reductase-like"/>
    <property type="match status" value="1"/>
</dbReference>
<comment type="function">
    <text evidence="9">Catalyzes the conversion of GTP to 2,5-diamino-6-ribosylamino-4(3H)-pyrimidinone 5'-phosphate (DARP), formate and pyrophosphate.</text>
</comment>
<dbReference type="Proteomes" id="UP000321328">
    <property type="component" value="Unassembled WGS sequence"/>
</dbReference>
<comment type="cofactor">
    <cofactor evidence="9">
        <name>Zn(2+)</name>
        <dbReference type="ChEBI" id="CHEBI:29105"/>
    </cofactor>
    <text evidence="9">Binds 1 zinc ion per subunit.</text>
</comment>
<evidence type="ECO:0000256" key="6">
    <source>
        <dbReference type="ARBA" id="ARBA00022833"/>
    </source>
</evidence>
<gene>
    <name evidence="9" type="primary">ribA</name>
    <name evidence="12" type="ORF">PA7_30480</name>
</gene>
<dbReference type="AlphaFoldDB" id="A0A511D354"/>
<feature type="binding site" evidence="9">
    <location>
        <position position="67"/>
    </location>
    <ligand>
        <name>Zn(2+)</name>
        <dbReference type="ChEBI" id="CHEBI:29105"/>
        <note>catalytic</note>
    </ligand>
</feature>
<feature type="domain" description="GTP cyclohydrolase II" evidence="10">
    <location>
        <begin position="9"/>
        <end position="168"/>
    </location>
</feature>
<dbReference type="InterPro" id="IPR011549">
    <property type="entry name" value="RibD_C"/>
</dbReference>
<feature type="binding site" evidence="9">
    <location>
        <position position="150"/>
    </location>
    <ligand>
        <name>GTP</name>
        <dbReference type="ChEBI" id="CHEBI:37565"/>
    </ligand>
</feature>
<keyword evidence="7 9" id="KW-0342">GTP-binding</keyword>
<evidence type="ECO:0000256" key="4">
    <source>
        <dbReference type="ARBA" id="ARBA00022741"/>
    </source>
</evidence>
<dbReference type="PANTHER" id="PTHR21327:SF18">
    <property type="entry name" value="3,4-DIHYDROXY-2-BUTANONE 4-PHOSPHATE SYNTHASE"/>
    <property type="match status" value="1"/>
</dbReference>
<dbReference type="GO" id="GO:0005829">
    <property type="term" value="C:cytosol"/>
    <property type="evidence" value="ECO:0007669"/>
    <property type="project" value="TreeGrafter"/>
</dbReference>
<dbReference type="GO" id="GO:0005525">
    <property type="term" value="F:GTP binding"/>
    <property type="evidence" value="ECO:0007669"/>
    <property type="project" value="UniProtKB-KW"/>
</dbReference>
<evidence type="ECO:0000259" key="10">
    <source>
        <dbReference type="Pfam" id="PF00925"/>
    </source>
</evidence>
<comment type="similarity">
    <text evidence="9">Belongs to the GTP cyclohydrolase II family.</text>
</comment>
<feature type="binding site" evidence="9">
    <location>
        <begin position="49"/>
        <end position="53"/>
    </location>
    <ligand>
        <name>GTP</name>
        <dbReference type="ChEBI" id="CHEBI:37565"/>
    </ligand>
</feature>
<reference evidence="12 13" key="1">
    <citation type="submission" date="2019-07" db="EMBL/GenBank/DDBJ databases">
        <title>Whole genome shotgun sequence of Pseudonocardia asaccharolytica NBRC 16224.</title>
        <authorList>
            <person name="Hosoyama A."/>
            <person name="Uohara A."/>
            <person name="Ohji S."/>
            <person name="Ichikawa N."/>
        </authorList>
    </citation>
    <scope>NUCLEOTIDE SEQUENCE [LARGE SCALE GENOMIC DNA]</scope>
    <source>
        <strain evidence="12 13">NBRC 16224</strain>
    </source>
</reference>
<feature type="active site" description="Nucleophile" evidence="9">
    <location>
        <position position="129"/>
    </location>
</feature>
<accession>A0A511D354</accession>
<dbReference type="SUPFAM" id="SSF142695">
    <property type="entry name" value="RibA-like"/>
    <property type="match status" value="1"/>
</dbReference>
<evidence type="ECO:0000256" key="8">
    <source>
        <dbReference type="ARBA" id="ARBA00049295"/>
    </source>
</evidence>
<dbReference type="Pfam" id="PF00925">
    <property type="entry name" value="GTP_cyclohydro2"/>
    <property type="match status" value="1"/>
</dbReference>
<proteinExistence type="inferred from homology"/>
<dbReference type="InterPro" id="IPR036144">
    <property type="entry name" value="RibA-like_sf"/>
</dbReference>
<organism evidence="12 13">
    <name type="scientific">Pseudonocardia asaccharolytica DSM 44247 = NBRC 16224</name>
    <dbReference type="NCBI Taxonomy" id="1123024"/>
    <lineage>
        <taxon>Bacteria</taxon>
        <taxon>Bacillati</taxon>
        <taxon>Actinomycetota</taxon>
        <taxon>Actinomycetes</taxon>
        <taxon>Pseudonocardiales</taxon>
        <taxon>Pseudonocardiaceae</taxon>
        <taxon>Pseudonocardia</taxon>
    </lineage>
</organism>
<dbReference type="GO" id="GO:0003935">
    <property type="term" value="F:GTP cyclohydrolase II activity"/>
    <property type="evidence" value="ECO:0007669"/>
    <property type="project" value="UniProtKB-UniRule"/>
</dbReference>
<dbReference type="UniPathway" id="UPA00275">
    <property type="reaction ID" value="UER00400"/>
</dbReference>